<feature type="region of interest" description="Disordered" evidence="2">
    <location>
        <begin position="206"/>
        <end position="228"/>
    </location>
</feature>
<feature type="compositionally biased region" description="Low complexity" evidence="2">
    <location>
        <begin position="206"/>
        <end position="222"/>
    </location>
</feature>
<name>A0A380P020_STRGR</name>
<feature type="compositionally biased region" description="Low complexity" evidence="2">
    <location>
        <begin position="249"/>
        <end position="276"/>
    </location>
</feature>
<feature type="coiled-coil region" evidence="1">
    <location>
        <begin position="118"/>
        <end position="159"/>
    </location>
</feature>
<evidence type="ECO:0000313" key="5">
    <source>
        <dbReference type="Proteomes" id="UP000254150"/>
    </source>
</evidence>
<evidence type="ECO:0000256" key="2">
    <source>
        <dbReference type="SAM" id="MobiDB-lite"/>
    </source>
</evidence>
<keyword evidence="3" id="KW-0472">Membrane</keyword>
<evidence type="ECO:0000256" key="3">
    <source>
        <dbReference type="SAM" id="Phobius"/>
    </source>
</evidence>
<dbReference type="Proteomes" id="UP000254150">
    <property type="component" value="Unassembled WGS sequence"/>
</dbReference>
<feature type="compositionally biased region" description="Basic and acidic residues" evidence="2">
    <location>
        <begin position="388"/>
        <end position="413"/>
    </location>
</feature>
<feature type="transmembrane region" description="Helical" evidence="3">
    <location>
        <begin position="78"/>
        <end position="96"/>
    </location>
</feature>
<feature type="region of interest" description="Disordered" evidence="2">
    <location>
        <begin position="338"/>
        <end position="430"/>
    </location>
</feature>
<dbReference type="AlphaFoldDB" id="A0A380P020"/>
<proteinExistence type="predicted"/>
<accession>A0A380P020</accession>
<feature type="region of interest" description="Disordered" evidence="2">
    <location>
        <begin position="249"/>
        <end position="278"/>
    </location>
</feature>
<gene>
    <name evidence="4" type="ORF">NCTC7807_03163</name>
</gene>
<keyword evidence="3" id="KW-0812">Transmembrane</keyword>
<sequence length="430" mass="45281">MVAVAERAAGAARLLVPAEEISGRGSIRAPTRGKFLAMPRGRHRHSPPLHRLLPPTVLAALALACAALAWAFPDPLVLRLLVAAAALAAVVSSVLMRRWDREAGKRVAELTRTRSGAEWRHEERVAELEADLEESRELRTRLEQKLRAKRTEIAGLRGEHAALLRRYANAETGRARALEGRRRLAVEAAAPARALPAATPVPAAGLAPVPAPGQAQVPAPGAHRVPRQPTPELFRRAGAALDLLARGQAPQPTTAEGDPAAGKPPAAAPQRPAYGPVAGTIESGYPSVPVAATVVDPARARAPRTVGGFDFFGTAGQSPTEALEREDLADVVGEEALAAHRQDATRPASAPQGVVGGRAAGPKHVREPSSPSQAATGSTDEDADDDRADTAFPRREAHGRGDEVGHVIDLTEHDETEQLDVAPLRTALRA</sequence>
<keyword evidence="1" id="KW-0175">Coiled coil</keyword>
<feature type="transmembrane region" description="Helical" evidence="3">
    <location>
        <begin position="52"/>
        <end position="72"/>
    </location>
</feature>
<reference evidence="4 5" key="1">
    <citation type="submission" date="2018-06" db="EMBL/GenBank/DDBJ databases">
        <authorList>
            <consortium name="Pathogen Informatics"/>
            <person name="Doyle S."/>
        </authorList>
    </citation>
    <scope>NUCLEOTIDE SEQUENCE [LARGE SCALE GENOMIC DNA]</scope>
    <source>
        <strain evidence="4 5">NCTC7807</strain>
    </source>
</reference>
<evidence type="ECO:0000313" key="4">
    <source>
        <dbReference type="EMBL" id="SUP57417.1"/>
    </source>
</evidence>
<organism evidence="4 5">
    <name type="scientific">Streptomyces griseus</name>
    <dbReference type="NCBI Taxonomy" id="1911"/>
    <lineage>
        <taxon>Bacteria</taxon>
        <taxon>Bacillati</taxon>
        <taxon>Actinomycetota</taxon>
        <taxon>Actinomycetes</taxon>
        <taxon>Kitasatosporales</taxon>
        <taxon>Streptomycetaceae</taxon>
        <taxon>Streptomyces</taxon>
    </lineage>
</organism>
<protein>
    <submittedName>
        <fullName evidence="4">Secreted protein</fullName>
    </submittedName>
</protein>
<keyword evidence="3" id="KW-1133">Transmembrane helix</keyword>
<dbReference type="EMBL" id="UHID01000006">
    <property type="protein sequence ID" value="SUP57417.1"/>
    <property type="molecule type" value="Genomic_DNA"/>
</dbReference>
<evidence type="ECO:0000256" key="1">
    <source>
        <dbReference type="SAM" id="Coils"/>
    </source>
</evidence>